<organism evidence="2 3">
    <name type="scientific">Talaromyces stipitatus (strain ATCC 10500 / CBS 375.48 / QM 6759 / NRRL 1006)</name>
    <name type="common">Penicillium stipitatum</name>
    <dbReference type="NCBI Taxonomy" id="441959"/>
    <lineage>
        <taxon>Eukaryota</taxon>
        <taxon>Fungi</taxon>
        <taxon>Dikarya</taxon>
        <taxon>Ascomycota</taxon>
        <taxon>Pezizomycotina</taxon>
        <taxon>Eurotiomycetes</taxon>
        <taxon>Eurotiomycetidae</taxon>
        <taxon>Eurotiales</taxon>
        <taxon>Trichocomaceae</taxon>
        <taxon>Talaromyces</taxon>
        <taxon>Talaromyces sect. Talaromyces</taxon>
    </lineage>
</organism>
<sequence>MNLQTGKETNEGNMLQPNSNPGFIPVCEPATEFLPASAQITQVEPKFAASLFSGFAGPFTPVSFSNMTLPPGTGFSSYSSDLCPWAPRISVWNTTSQNTSTSHVDQRASSKAVELQGQCARLTAAISVEQKVVPKAPKFLGYDDADYGHGAGALEEGEVRSECDSSADHRNERDGRLTPVDVTEFAIKSGPQLSEIDTRSLTPEQVLFYFGVLSLQQTQLEPVFEYTQEANGGHWSAKLTMYRDSLKIPALKSLAAAKVEICRVALSILKARYANWNVPDEPSGNLTAFSWRWGGLLNAYAKEMKLPCPEHTKYIHQKGYRYQVDVGTVTSFGNRKFYGTEDQAIEAASHEVLYLLLIRELKELHEATIAALKPEDKRVSALPPQPDMPITASNKVLKPVHTATQTNRIPKPARLVRKRINGNVLADTASNLLPVVNPRINTDRAHDEPKRTMKWKTTPDRLTKAIAHLKTEREKYERVCNMLGLSSRLEIKENFKRESVPPSYTVWATFRSDPFLTRAGQVGIVNGHRGTEREAVEMCCRNVVDYLIDLVQDDFDLEREEQEQRWKLENFGEIRKKELGLVGVDLTR</sequence>
<proteinExistence type="predicted"/>
<dbReference type="VEuPathDB" id="FungiDB:TSTA_006510"/>
<protein>
    <submittedName>
        <fullName evidence="2">Uncharacterized protein</fullName>
    </submittedName>
</protein>
<accession>B8MTZ7</accession>
<dbReference type="Proteomes" id="UP000001745">
    <property type="component" value="Unassembled WGS sequence"/>
</dbReference>
<evidence type="ECO:0000313" key="3">
    <source>
        <dbReference type="Proteomes" id="UP000001745"/>
    </source>
</evidence>
<dbReference type="OMA" id="NNGHMKE"/>
<gene>
    <name evidence="2" type="ORF">TSTA_006510</name>
</gene>
<dbReference type="AlphaFoldDB" id="B8MTZ7"/>
<feature type="region of interest" description="Disordered" evidence="1">
    <location>
        <begin position="1"/>
        <end position="21"/>
    </location>
</feature>
<dbReference type="GeneID" id="8105336"/>
<keyword evidence="3" id="KW-1185">Reference proteome</keyword>
<feature type="compositionally biased region" description="Basic and acidic residues" evidence="1">
    <location>
        <begin position="157"/>
        <end position="175"/>
    </location>
</feature>
<dbReference type="EMBL" id="EQ962660">
    <property type="protein sequence ID" value="EED12630.1"/>
    <property type="molecule type" value="Genomic_DNA"/>
</dbReference>
<evidence type="ECO:0000313" key="2">
    <source>
        <dbReference type="EMBL" id="EED12630.1"/>
    </source>
</evidence>
<dbReference type="PhylomeDB" id="B8MTZ7"/>
<reference evidence="3" key="1">
    <citation type="journal article" date="2015" name="Genome Announc.">
        <title>Genome sequence of the AIDS-associated pathogen Penicillium marneffei (ATCC18224) and its near taxonomic relative Talaromyces stipitatus (ATCC10500).</title>
        <authorList>
            <person name="Nierman W.C."/>
            <person name="Fedorova-Abrams N.D."/>
            <person name="Andrianopoulos A."/>
        </authorList>
    </citation>
    <scope>NUCLEOTIDE SEQUENCE [LARGE SCALE GENOMIC DNA]</scope>
    <source>
        <strain evidence="3">ATCC 10500 / CBS 375.48 / QM 6759 / NRRL 1006</strain>
    </source>
</reference>
<dbReference type="eggNOG" id="ENOG502RNI9">
    <property type="taxonomic scope" value="Eukaryota"/>
</dbReference>
<dbReference type="OrthoDB" id="4469495at2759"/>
<dbReference type="HOGENOM" id="CLU_463943_0_0_1"/>
<evidence type="ECO:0000256" key="1">
    <source>
        <dbReference type="SAM" id="MobiDB-lite"/>
    </source>
</evidence>
<feature type="region of interest" description="Disordered" evidence="1">
    <location>
        <begin position="153"/>
        <end position="175"/>
    </location>
</feature>
<dbReference type="InParanoid" id="B8MTZ7"/>
<name>B8MTZ7_TALSN</name>
<dbReference type="RefSeq" id="XP_002488284.1">
    <property type="nucleotide sequence ID" value="XM_002488239.1"/>
</dbReference>